<keyword evidence="1" id="KW-0732">Signal</keyword>
<feature type="chain" id="PRO_5047227852" evidence="1">
    <location>
        <begin position="23"/>
        <end position="58"/>
    </location>
</feature>
<evidence type="ECO:0000313" key="3">
    <source>
        <dbReference type="Proteomes" id="UP001602013"/>
    </source>
</evidence>
<protein>
    <submittedName>
        <fullName evidence="2">Uncharacterized protein</fullName>
    </submittedName>
</protein>
<gene>
    <name evidence="2" type="ORF">ACFYXI_16300</name>
</gene>
<dbReference type="Proteomes" id="UP001602013">
    <property type="component" value="Unassembled WGS sequence"/>
</dbReference>
<organism evidence="2 3">
    <name type="scientific">Microtetraspora malaysiensis</name>
    <dbReference type="NCBI Taxonomy" id="161358"/>
    <lineage>
        <taxon>Bacteria</taxon>
        <taxon>Bacillati</taxon>
        <taxon>Actinomycetota</taxon>
        <taxon>Actinomycetes</taxon>
        <taxon>Streptosporangiales</taxon>
        <taxon>Streptosporangiaceae</taxon>
        <taxon>Microtetraspora</taxon>
    </lineage>
</organism>
<evidence type="ECO:0000313" key="2">
    <source>
        <dbReference type="EMBL" id="MFF3667162.1"/>
    </source>
</evidence>
<keyword evidence="3" id="KW-1185">Reference proteome</keyword>
<evidence type="ECO:0000256" key="1">
    <source>
        <dbReference type="SAM" id="SignalP"/>
    </source>
</evidence>
<feature type="signal peptide" evidence="1">
    <location>
        <begin position="1"/>
        <end position="22"/>
    </location>
</feature>
<sequence>MRRQHLVLLAIATVIAASAVRAGAPPATALVVVLVPGYPILMLFMTRSMTASTPTAIT</sequence>
<dbReference type="EMBL" id="JBIASD010000009">
    <property type="protein sequence ID" value="MFF3667162.1"/>
    <property type="molecule type" value="Genomic_DNA"/>
</dbReference>
<proteinExistence type="predicted"/>
<accession>A0ABW6SQB1</accession>
<reference evidence="2 3" key="1">
    <citation type="submission" date="2024-10" db="EMBL/GenBank/DDBJ databases">
        <title>The Natural Products Discovery Center: Release of the First 8490 Sequenced Strains for Exploring Actinobacteria Biosynthetic Diversity.</title>
        <authorList>
            <person name="Kalkreuter E."/>
            <person name="Kautsar S.A."/>
            <person name="Yang D."/>
            <person name="Bader C.D."/>
            <person name="Teijaro C.N."/>
            <person name="Fluegel L."/>
            <person name="Davis C.M."/>
            <person name="Simpson J.R."/>
            <person name="Lauterbach L."/>
            <person name="Steele A.D."/>
            <person name="Gui C."/>
            <person name="Meng S."/>
            <person name="Li G."/>
            <person name="Viehrig K."/>
            <person name="Ye F."/>
            <person name="Su P."/>
            <person name="Kiefer A.F."/>
            <person name="Nichols A."/>
            <person name="Cepeda A.J."/>
            <person name="Yan W."/>
            <person name="Fan B."/>
            <person name="Jiang Y."/>
            <person name="Adhikari A."/>
            <person name="Zheng C.-J."/>
            <person name="Schuster L."/>
            <person name="Cowan T.M."/>
            <person name="Smanski M.J."/>
            <person name="Chevrette M.G."/>
            <person name="De Carvalho L.P.S."/>
            <person name="Shen B."/>
        </authorList>
    </citation>
    <scope>NUCLEOTIDE SEQUENCE [LARGE SCALE GENOMIC DNA]</scope>
    <source>
        <strain evidence="2 3">NPDC002173</strain>
    </source>
</reference>
<comment type="caution">
    <text evidence="2">The sequence shown here is derived from an EMBL/GenBank/DDBJ whole genome shotgun (WGS) entry which is preliminary data.</text>
</comment>
<name>A0ABW6SQB1_9ACTN</name>
<dbReference type="RefSeq" id="WP_387412021.1">
    <property type="nucleotide sequence ID" value="NZ_JBIASD010000009.1"/>
</dbReference>